<gene>
    <name evidence="4" type="ORF">ACFQV2_11690</name>
</gene>
<organism evidence="4 5">
    <name type="scientific">Actinokineospora soli</name>
    <dbReference type="NCBI Taxonomy" id="1048753"/>
    <lineage>
        <taxon>Bacteria</taxon>
        <taxon>Bacillati</taxon>
        <taxon>Actinomycetota</taxon>
        <taxon>Actinomycetes</taxon>
        <taxon>Pseudonocardiales</taxon>
        <taxon>Pseudonocardiaceae</taxon>
        <taxon>Actinokineospora</taxon>
    </lineage>
</organism>
<evidence type="ECO:0000256" key="1">
    <source>
        <dbReference type="ARBA" id="ARBA00022801"/>
    </source>
</evidence>
<evidence type="ECO:0000259" key="3">
    <source>
        <dbReference type="Pfam" id="PF12146"/>
    </source>
</evidence>
<accession>A0ABW2TK23</accession>
<sequence length="293" mass="30354">MDVLDIPVDGGALRALRFGSGERVVVAAHGITASAMSFRAVARCLPAEWSLVSVDLRGRGGSAGLPGPFGMDRHAADLCAVAEYVGAPVVLTGQSMGAYAALRAAASRPELFTRLVLVDGGLPIPLPDGVDVDQVLVATVGPAITRLEMTFPSEDAYVEFFRAHPALGDHWTDDLTDYVRYDVAGEPGAIRSRVNAEAVRVDGADLLTGHDRIAADLAGLEMPATLLHAPRGCSGRSRGYSPGARRHVDRADGAAGAGGAEHQPLHDPDGGPRGQGNRVGAAGLRSMAISEAV</sequence>
<dbReference type="Gene3D" id="3.40.50.1820">
    <property type="entry name" value="alpha/beta hydrolase"/>
    <property type="match status" value="1"/>
</dbReference>
<dbReference type="PANTHER" id="PTHR43798">
    <property type="entry name" value="MONOACYLGLYCEROL LIPASE"/>
    <property type="match status" value="1"/>
</dbReference>
<dbReference type="Pfam" id="PF12146">
    <property type="entry name" value="Hydrolase_4"/>
    <property type="match status" value="1"/>
</dbReference>
<name>A0ABW2TK23_9PSEU</name>
<dbReference type="InterPro" id="IPR050266">
    <property type="entry name" value="AB_hydrolase_sf"/>
</dbReference>
<dbReference type="InterPro" id="IPR022742">
    <property type="entry name" value="Hydrolase_4"/>
</dbReference>
<comment type="caution">
    <text evidence="4">The sequence shown here is derived from an EMBL/GenBank/DDBJ whole genome shotgun (WGS) entry which is preliminary data.</text>
</comment>
<proteinExistence type="predicted"/>
<evidence type="ECO:0000313" key="4">
    <source>
        <dbReference type="EMBL" id="MFC7614112.1"/>
    </source>
</evidence>
<dbReference type="InterPro" id="IPR029058">
    <property type="entry name" value="AB_hydrolase_fold"/>
</dbReference>
<keyword evidence="5" id="KW-1185">Reference proteome</keyword>
<protein>
    <submittedName>
        <fullName evidence="4">Alpha/beta fold hydrolase</fullName>
    </submittedName>
</protein>
<evidence type="ECO:0000256" key="2">
    <source>
        <dbReference type="SAM" id="MobiDB-lite"/>
    </source>
</evidence>
<dbReference type="SUPFAM" id="SSF53474">
    <property type="entry name" value="alpha/beta-Hydrolases"/>
    <property type="match status" value="1"/>
</dbReference>
<feature type="region of interest" description="Disordered" evidence="2">
    <location>
        <begin position="232"/>
        <end position="279"/>
    </location>
</feature>
<evidence type="ECO:0000313" key="5">
    <source>
        <dbReference type="Proteomes" id="UP001596512"/>
    </source>
</evidence>
<reference evidence="5" key="1">
    <citation type="journal article" date="2019" name="Int. J. Syst. Evol. Microbiol.">
        <title>The Global Catalogue of Microorganisms (GCM) 10K type strain sequencing project: providing services to taxonomists for standard genome sequencing and annotation.</title>
        <authorList>
            <consortium name="The Broad Institute Genomics Platform"/>
            <consortium name="The Broad Institute Genome Sequencing Center for Infectious Disease"/>
            <person name="Wu L."/>
            <person name="Ma J."/>
        </authorList>
    </citation>
    <scope>NUCLEOTIDE SEQUENCE [LARGE SCALE GENOMIC DNA]</scope>
    <source>
        <strain evidence="5">JCM 17695</strain>
    </source>
</reference>
<dbReference type="Proteomes" id="UP001596512">
    <property type="component" value="Unassembled WGS sequence"/>
</dbReference>
<feature type="domain" description="Serine aminopeptidase S33" evidence="3">
    <location>
        <begin position="22"/>
        <end position="149"/>
    </location>
</feature>
<dbReference type="PANTHER" id="PTHR43798:SF31">
    <property type="entry name" value="AB HYDROLASE SUPERFAMILY PROTEIN YCLE"/>
    <property type="match status" value="1"/>
</dbReference>
<dbReference type="GO" id="GO:0016787">
    <property type="term" value="F:hydrolase activity"/>
    <property type="evidence" value="ECO:0007669"/>
    <property type="project" value="UniProtKB-KW"/>
</dbReference>
<dbReference type="EMBL" id="JBHTEY010000004">
    <property type="protein sequence ID" value="MFC7614112.1"/>
    <property type="molecule type" value="Genomic_DNA"/>
</dbReference>
<keyword evidence="1 4" id="KW-0378">Hydrolase</keyword>